<evidence type="ECO:0000313" key="4">
    <source>
        <dbReference type="Proteomes" id="UP001597097"/>
    </source>
</evidence>
<evidence type="ECO:0000256" key="2">
    <source>
        <dbReference type="SAM" id="SignalP"/>
    </source>
</evidence>
<evidence type="ECO:0000256" key="1">
    <source>
        <dbReference type="SAM" id="MobiDB-lite"/>
    </source>
</evidence>
<keyword evidence="4" id="KW-1185">Reference proteome</keyword>
<feature type="signal peptide" evidence="2">
    <location>
        <begin position="1"/>
        <end position="21"/>
    </location>
</feature>
<protein>
    <submittedName>
        <fullName evidence="3">Uncharacterized protein</fullName>
    </submittedName>
</protein>
<dbReference type="RefSeq" id="WP_219529124.1">
    <property type="nucleotide sequence ID" value="NZ_JAHKRM010000006.1"/>
</dbReference>
<evidence type="ECO:0000313" key="3">
    <source>
        <dbReference type="EMBL" id="MFD1544356.1"/>
    </source>
</evidence>
<reference evidence="4" key="1">
    <citation type="journal article" date="2019" name="Int. J. Syst. Evol. Microbiol.">
        <title>The Global Catalogue of Microorganisms (GCM) 10K type strain sequencing project: providing services to taxonomists for standard genome sequencing and annotation.</title>
        <authorList>
            <consortium name="The Broad Institute Genomics Platform"/>
            <consortium name="The Broad Institute Genome Sequencing Center for Infectious Disease"/>
            <person name="Wu L."/>
            <person name="Ma J."/>
        </authorList>
    </citation>
    <scope>NUCLEOTIDE SEQUENCE [LARGE SCALE GENOMIC DNA]</scope>
    <source>
        <strain evidence="4">CGMCC 1.15399</strain>
    </source>
</reference>
<proteinExistence type="predicted"/>
<name>A0ABW4GNG8_9ACTN</name>
<keyword evidence="2" id="KW-0732">Signal</keyword>
<dbReference type="EMBL" id="JBHUCM010000044">
    <property type="protein sequence ID" value="MFD1544356.1"/>
    <property type="molecule type" value="Genomic_DNA"/>
</dbReference>
<organism evidence="3 4">
    <name type="scientific">Nonomuraea guangzhouensis</name>
    <dbReference type="NCBI Taxonomy" id="1291555"/>
    <lineage>
        <taxon>Bacteria</taxon>
        <taxon>Bacillati</taxon>
        <taxon>Actinomycetota</taxon>
        <taxon>Actinomycetes</taxon>
        <taxon>Streptosporangiales</taxon>
        <taxon>Streptosporangiaceae</taxon>
        <taxon>Nonomuraea</taxon>
    </lineage>
</organism>
<feature type="chain" id="PRO_5047148028" evidence="2">
    <location>
        <begin position="22"/>
        <end position="228"/>
    </location>
</feature>
<dbReference type="Proteomes" id="UP001597097">
    <property type="component" value="Unassembled WGS sequence"/>
</dbReference>
<sequence length="228" mass="22725">MSSRKFRLAVATLTVAVSWTAAGPAAARSSFDASDGCTGPSAEVTSSASTVRVCDDSTDLVVLDGSQGGSAGDRLSMAAMRLADRLGVAGLATGRSVMNIADQGGMAATTGASTLPGGIPGTAGLADVSRLAEAPDLPMPRHLPHTGNLADDATAAGSRIVGTVAESPVGPLQSGSPLQSGGPLRPVDALPPVDQVKRETVDPVLPEVPDRAPAIDGVNGLIQRLALD</sequence>
<comment type="caution">
    <text evidence="3">The sequence shown here is derived from an EMBL/GenBank/DDBJ whole genome shotgun (WGS) entry which is preliminary data.</text>
</comment>
<gene>
    <name evidence="3" type="ORF">ACFSJ0_45450</name>
</gene>
<accession>A0ABW4GNG8</accession>
<feature type="region of interest" description="Disordered" evidence="1">
    <location>
        <begin position="167"/>
        <end position="190"/>
    </location>
</feature>